<reference evidence="2 3" key="1">
    <citation type="journal article" date="2020" name="Nat. Food">
        <title>A phased Vanilla planifolia genome enables genetic improvement of flavour and production.</title>
        <authorList>
            <person name="Hasing T."/>
            <person name="Tang H."/>
            <person name="Brym M."/>
            <person name="Khazi F."/>
            <person name="Huang T."/>
            <person name="Chambers A.H."/>
        </authorList>
    </citation>
    <scope>NUCLEOTIDE SEQUENCE [LARGE SCALE GENOMIC DNA]</scope>
    <source>
        <tissue evidence="2">Leaf</tissue>
    </source>
</reference>
<proteinExistence type="predicted"/>
<comment type="caution">
    <text evidence="2">The sequence shown here is derived from an EMBL/GenBank/DDBJ whole genome shotgun (WGS) entry which is preliminary data.</text>
</comment>
<sequence length="94" mass="10168">MDDGHDGELSTDSWSELEALSDPQRQRHDNTGVSNLYIDRMVSSCSLLGMVGDQVMIIKRSGASISSVNVGSPCIPQHRTILKQVALSPSEQSP</sequence>
<evidence type="ECO:0000313" key="2">
    <source>
        <dbReference type="EMBL" id="KAG0500983.1"/>
    </source>
</evidence>
<organism evidence="2 3">
    <name type="scientific">Vanilla planifolia</name>
    <name type="common">Vanilla</name>
    <dbReference type="NCBI Taxonomy" id="51239"/>
    <lineage>
        <taxon>Eukaryota</taxon>
        <taxon>Viridiplantae</taxon>
        <taxon>Streptophyta</taxon>
        <taxon>Embryophyta</taxon>
        <taxon>Tracheophyta</taxon>
        <taxon>Spermatophyta</taxon>
        <taxon>Magnoliopsida</taxon>
        <taxon>Liliopsida</taxon>
        <taxon>Asparagales</taxon>
        <taxon>Orchidaceae</taxon>
        <taxon>Vanilloideae</taxon>
        <taxon>Vanilleae</taxon>
        <taxon>Vanilla</taxon>
    </lineage>
</organism>
<dbReference type="Proteomes" id="UP000639772">
    <property type="component" value="Chromosome 1"/>
</dbReference>
<evidence type="ECO:0000313" key="3">
    <source>
        <dbReference type="Proteomes" id="UP000639772"/>
    </source>
</evidence>
<name>A0A835S1T5_VANPL</name>
<protein>
    <submittedName>
        <fullName evidence="2">Uncharacterized protein</fullName>
    </submittedName>
</protein>
<gene>
    <name evidence="2" type="ORF">HPP92_001055</name>
</gene>
<evidence type="ECO:0000256" key="1">
    <source>
        <dbReference type="SAM" id="MobiDB-lite"/>
    </source>
</evidence>
<dbReference type="AlphaFoldDB" id="A0A835S1T5"/>
<accession>A0A835S1T5</accession>
<dbReference type="EMBL" id="JADCNM010000001">
    <property type="protein sequence ID" value="KAG0500983.1"/>
    <property type="molecule type" value="Genomic_DNA"/>
</dbReference>
<feature type="region of interest" description="Disordered" evidence="1">
    <location>
        <begin position="1"/>
        <end position="32"/>
    </location>
</feature>